<name>A0A291B6E1_9GAMM</name>
<keyword evidence="2" id="KW-1185">Reference proteome</keyword>
<sequence length="37" mass="4179">MTLNLRDHNAQISETYAMIETLNKLTKLGMPNTKVST</sequence>
<reference evidence="2" key="1">
    <citation type="submission" date="2017-04" db="EMBL/GenBank/DDBJ databases">
        <title>Genome evolution of the luminous symbionts of deep sea anglerfish.</title>
        <authorList>
            <person name="Hendry T.A."/>
        </authorList>
    </citation>
    <scope>NUCLEOTIDE SEQUENCE [LARGE SCALE GENOMIC DNA]</scope>
</reference>
<dbReference type="AlphaFoldDB" id="A0A291B6E1"/>
<evidence type="ECO:0000313" key="1">
    <source>
        <dbReference type="EMBL" id="ATF08561.1"/>
    </source>
</evidence>
<dbReference type="EMBL" id="CP020660">
    <property type="protein sequence ID" value="ATF08561.1"/>
    <property type="molecule type" value="Genomic_DNA"/>
</dbReference>
<dbReference type="Proteomes" id="UP000218160">
    <property type="component" value="Chromosome 1"/>
</dbReference>
<organism evidence="1 2">
    <name type="scientific">Candidatus Enterovibrio altilux</name>
    <dbReference type="NCBI Taxonomy" id="1927128"/>
    <lineage>
        <taxon>Bacteria</taxon>
        <taxon>Pseudomonadati</taxon>
        <taxon>Pseudomonadota</taxon>
        <taxon>Gammaproteobacteria</taxon>
        <taxon>Vibrionales</taxon>
        <taxon>Vibrionaceae</taxon>
        <taxon>Enterovibrio</taxon>
    </lineage>
</organism>
<proteinExistence type="predicted"/>
<gene>
    <name evidence="1" type="ORF">BTN50_0013</name>
</gene>
<evidence type="ECO:0000313" key="2">
    <source>
        <dbReference type="Proteomes" id="UP000218160"/>
    </source>
</evidence>
<evidence type="ECO:0008006" key="3">
    <source>
        <dbReference type="Google" id="ProtNLM"/>
    </source>
</evidence>
<dbReference type="KEGG" id="elux:BTN50_0013"/>
<protein>
    <recommendedName>
        <fullName evidence="3">Mobile element protein</fullName>
    </recommendedName>
</protein>
<accession>A0A291B6E1</accession>